<name>A0ABP6CZ74_9ACTN</name>
<protein>
    <submittedName>
        <fullName evidence="1">Uncharacterized protein</fullName>
    </submittedName>
</protein>
<keyword evidence="2" id="KW-1185">Reference proteome</keyword>
<evidence type="ECO:0000313" key="2">
    <source>
        <dbReference type="Proteomes" id="UP001501447"/>
    </source>
</evidence>
<organism evidence="1 2">
    <name type="scientific">Streptomyces axinellae</name>
    <dbReference type="NCBI Taxonomy" id="552788"/>
    <lineage>
        <taxon>Bacteria</taxon>
        <taxon>Bacillati</taxon>
        <taxon>Actinomycetota</taxon>
        <taxon>Actinomycetes</taxon>
        <taxon>Kitasatosporales</taxon>
        <taxon>Streptomycetaceae</taxon>
        <taxon>Streptomyces</taxon>
    </lineage>
</organism>
<gene>
    <name evidence="1" type="ORF">GCM10009863_51950</name>
</gene>
<dbReference type="EMBL" id="BAAARJ010000018">
    <property type="protein sequence ID" value="GAA2630091.1"/>
    <property type="molecule type" value="Genomic_DNA"/>
</dbReference>
<sequence>MSETPMTPERLACTCARVGAHSKECQRYTPGHDLASPALEIERLRTEWRRERSEVARLRAERARYLFAWRSARERAVAYGEGTLRVVKDREAYQQWLRQREDANALLVAEVARLRAELAARPTRAAERGETE</sequence>
<dbReference type="Proteomes" id="UP001501447">
    <property type="component" value="Unassembled WGS sequence"/>
</dbReference>
<accession>A0ABP6CZ74</accession>
<proteinExistence type="predicted"/>
<evidence type="ECO:0000313" key="1">
    <source>
        <dbReference type="EMBL" id="GAA2630091.1"/>
    </source>
</evidence>
<comment type="caution">
    <text evidence="1">The sequence shown here is derived from an EMBL/GenBank/DDBJ whole genome shotgun (WGS) entry which is preliminary data.</text>
</comment>
<dbReference type="RefSeq" id="WP_344568992.1">
    <property type="nucleotide sequence ID" value="NZ_BAAARJ010000018.1"/>
</dbReference>
<reference evidence="2" key="1">
    <citation type="journal article" date="2019" name="Int. J. Syst. Evol. Microbiol.">
        <title>The Global Catalogue of Microorganisms (GCM) 10K type strain sequencing project: providing services to taxonomists for standard genome sequencing and annotation.</title>
        <authorList>
            <consortium name="The Broad Institute Genomics Platform"/>
            <consortium name="The Broad Institute Genome Sequencing Center for Infectious Disease"/>
            <person name="Wu L."/>
            <person name="Ma J."/>
        </authorList>
    </citation>
    <scope>NUCLEOTIDE SEQUENCE [LARGE SCALE GENOMIC DNA]</scope>
    <source>
        <strain evidence="2">JCM 16373</strain>
    </source>
</reference>